<sequence length="39" mass="4620">MNKYDEIDFEKIALHIQKQVETDSNNVQLRKDGVMEIRA</sequence>
<comment type="caution">
    <text evidence="1">The sequence shown here is derived from an EMBL/GenBank/DDBJ whole genome shotgun (WGS) entry which is preliminary data.</text>
</comment>
<dbReference type="Proteomes" id="UP001165240">
    <property type="component" value="Unassembled WGS sequence"/>
</dbReference>
<organism evidence="1 2">
    <name type="scientific">Priestia megaterium</name>
    <name type="common">Bacillus megaterium</name>
    <dbReference type="NCBI Taxonomy" id="1404"/>
    <lineage>
        <taxon>Bacteria</taxon>
        <taxon>Bacillati</taxon>
        <taxon>Bacillota</taxon>
        <taxon>Bacilli</taxon>
        <taxon>Bacillales</taxon>
        <taxon>Bacillaceae</taxon>
        <taxon>Priestia</taxon>
    </lineage>
</organism>
<protein>
    <submittedName>
        <fullName evidence="1">Uncharacterized protein</fullName>
    </submittedName>
</protein>
<reference evidence="1" key="1">
    <citation type="journal article" date="2024" name="Appl Microbiol">
        <title>Effect of kuratsuki Bacillus and Priestia on Taste of Sake.</title>
        <authorList>
            <person name="Kobayashi K."/>
            <person name="Nishida H."/>
        </authorList>
    </citation>
    <scope>NUCLEOTIDE SEQUENCE</scope>
    <source>
        <strain evidence="1">B-12</strain>
    </source>
</reference>
<dbReference type="EMBL" id="BSYK01000001">
    <property type="protein sequence ID" value="GMG75158.1"/>
    <property type="molecule type" value="Genomic_DNA"/>
</dbReference>
<proteinExistence type="predicted"/>
<accession>A0AAX6BN53</accession>
<evidence type="ECO:0000313" key="2">
    <source>
        <dbReference type="Proteomes" id="UP001165240"/>
    </source>
</evidence>
<gene>
    <name evidence="1" type="ORF">ShirakiTB12_36260</name>
</gene>
<evidence type="ECO:0000313" key="1">
    <source>
        <dbReference type="EMBL" id="GMG75158.1"/>
    </source>
</evidence>
<name>A0AAX6BN53_PRIMG</name>
<dbReference type="AlphaFoldDB" id="A0AAX6BN53"/>